<dbReference type="Proteomes" id="UP000664417">
    <property type="component" value="Unassembled WGS sequence"/>
</dbReference>
<dbReference type="AlphaFoldDB" id="A0A8J7QC32"/>
<sequence length="455" mass="50896">MKHVLIVEDHQKIRANLMMMLKKQTDLTMVGCASAEEAGDHLAHHEPDLMLLDIRLPGKSGLDLIQELGDALPPTIVISGEATISETVEALRLGVYDFIEKPISRERLLRSVRNCLEHQQLKTKLAALEADLAAAPTIIGDSKAMTFLVQQCAKVAPTDGRVMIRGESGTGKELVASYLHQHSKRAGGPFVKINCAAIPANLIEDELFGHVRGAFTDARTDKAGLFETAHNGTLFLDEIGDMDLSLQARLLRVLEDGTVRRLGDTRERRVDVRVVCATHHDLEAAVAQKTFRQDLYFRLNTVPLEIPALRKRGDDIRLLFFWFLNHYSRRHKLAVKQVDASLLHKLDHYAWPGNVRELRNLAERLVILGCDPITPDDLPGAFHQQPKPSAATLPAEGETFEIIPLRAFRNDSEKHYITAVLKACAWNFSQAAKKLAIQRTYLYQKTQTLGIEKPN</sequence>
<dbReference type="InterPro" id="IPR011006">
    <property type="entry name" value="CheY-like_superfamily"/>
</dbReference>
<dbReference type="EMBL" id="JAFREP010000045">
    <property type="protein sequence ID" value="MBO1322906.1"/>
    <property type="molecule type" value="Genomic_DNA"/>
</dbReference>
<keyword evidence="1" id="KW-0547">Nucleotide-binding</keyword>
<dbReference type="Pfam" id="PF00072">
    <property type="entry name" value="Response_reg"/>
    <property type="match status" value="1"/>
</dbReference>
<proteinExistence type="predicted"/>
<keyword evidence="6" id="KW-0597">Phosphoprotein</keyword>
<organism evidence="9 10">
    <name type="scientific">Acanthopleuribacter pedis</name>
    <dbReference type="NCBI Taxonomy" id="442870"/>
    <lineage>
        <taxon>Bacteria</taxon>
        <taxon>Pseudomonadati</taxon>
        <taxon>Acidobacteriota</taxon>
        <taxon>Holophagae</taxon>
        <taxon>Acanthopleuribacterales</taxon>
        <taxon>Acanthopleuribacteraceae</taxon>
        <taxon>Acanthopleuribacter</taxon>
    </lineage>
</organism>
<evidence type="ECO:0000313" key="10">
    <source>
        <dbReference type="Proteomes" id="UP000664417"/>
    </source>
</evidence>
<dbReference type="PROSITE" id="PS50045">
    <property type="entry name" value="SIGMA54_INTERACT_4"/>
    <property type="match status" value="1"/>
</dbReference>
<dbReference type="Pfam" id="PF02954">
    <property type="entry name" value="HTH_8"/>
    <property type="match status" value="1"/>
</dbReference>
<feature type="domain" description="Sigma-54 factor interaction" evidence="7">
    <location>
        <begin position="138"/>
        <end position="367"/>
    </location>
</feature>
<dbReference type="SUPFAM" id="SSF52540">
    <property type="entry name" value="P-loop containing nucleoside triphosphate hydrolases"/>
    <property type="match status" value="1"/>
</dbReference>
<dbReference type="InterPro" id="IPR058031">
    <property type="entry name" value="AAA_lid_NorR"/>
</dbReference>
<dbReference type="InterPro" id="IPR025662">
    <property type="entry name" value="Sigma_54_int_dom_ATP-bd_1"/>
</dbReference>
<dbReference type="Gene3D" id="3.40.50.300">
    <property type="entry name" value="P-loop containing nucleotide triphosphate hydrolases"/>
    <property type="match status" value="1"/>
</dbReference>
<evidence type="ECO:0000313" key="9">
    <source>
        <dbReference type="EMBL" id="MBO1322906.1"/>
    </source>
</evidence>
<dbReference type="GO" id="GO:0000160">
    <property type="term" value="P:phosphorelay signal transduction system"/>
    <property type="evidence" value="ECO:0007669"/>
    <property type="project" value="InterPro"/>
</dbReference>
<evidence type="ECO:0000259" key="8">
    <source>
        <dbReference type="PROSITE" id="PS50110"/>
    </source>
</evidence>
<dbReference type="InterPro" id="IPR002197">
    <property type="entry name" value="HTH_Fis"/>
</dbReference>
<evidence type="ECO:0000256" key="4">
    <source>
        <dbReference type="ARBA" id="ARBA00023125"/>
    </source>
</evidence>
<dbReference type="PANTHER" id="PTHR32071:SF121">
    <property type="entry name" value="SIGMA L-DEPENDENT TRANSCRIPTIONAL REGULATOR YQIR-RELATED"/>
    <property type="match status" value="1"/>
</dbReference>
<dbReference type="InterPro" id="IPR025944">
    <property type="entry name" value="Sigma_54_int_dom_CS"/>
</dbReference>
<keyword evidence="4" id="KW-0238">DNA-binding</keyword>
<dbReference type="PROSITE" id="PS00675">
    <property type="entry name" value="SIGMA54_INTERACT_1"/>
    <property type="match status" value="1"/>
</dbReference>
<dbReference type="InterPro" id="IPR001789">
    <property type="entry name" value="Sig_transdc_resp-reg_receiver"/>
</dbReference>
<dbReference type="PANTHER" id="PTHR32071">
    <property type="entry name" value="TRANSCRIPTIONAL REGULATORY PROTEIN"/>
    <property type="match status" value="1"/>
</dbReference>
<evidence type="ECO:0000259" key="7">
    <source>
        <dbReference type="PROSITE" id="PS50045"/>
    </source>
</evidence>
<dbReference type="FunFam" id="3.40.50.300:FF:000006">
    <property type="entry name" value="DNA-binding transcriptional regulator NtrC"/>
    <property type="match status" value="1"/>
</dbReference>
<evidence type="ECO:0000256" key="2">
    <source>
        <dbReference type="ARBA" id="ARBA00022840"/>
    </source>
</evidence>
<dbReference type="SUPFAM" id="SSF46689">
    <property type="entry name" value="Homeodomain-like"/>
    <property type="match status" value="1"/>
</dbReference>
<keyword evidence="2" id="KW-0067">ATP-binding</keyword>
<accession>A0A8J7QC32</accession>
<dbReference type="InterPro" id="IPR003593">
    <property type="entry name" value="AAA+_ATPase"/>
</dbReference>
<dbReference type="Pfam" id="PF25601">
    <property type="entry name" value="AAA_lid_14"/>
    <property type="match status" value="1"/>
</dbReference>
<evidence type="ECO:0000256" key="6">
    <source>
        <dbReference type="PROSITE-ProRule" id="PRU00169"/>
    </source>
</evidence>
<feature type="domain" description="Response regulatory" evidence="8">
    <location>
        <begin position="3"/>
        <end position="116"/>
    </location>
</feature>
<dbReference type="GO" id="GO:0005524">
    <property type="term" value="F:ATP binding"/>
    <property type="evidence" value="ECO:0007669"/>
    <property type="project" value="UniProtKB-KW"/>
</dbReference>
<dbReference type="SMART" id="SM00382">
    <property type="entry name" value="AAA"/>
    <property type="match status" value="1"/>
</dbReference>
<feature type="modified residue" description="4-aspartylphosphate" evidence="6">
    <location>
        <position position="53"/>
    </location>
</feature>
<evidence type="ECO:0000256" key="5">
    <source>
        <dbReference type="ARBA" id="ARBA00023163"/>
    </source>
</evidence>
<evidence type="ECO:0000256" key="1">
    <source>
        <dbReference type="ARBA" id="ARBA00022741"/>
    </source>
</evidence>
<dbReference type="Gene3D" id="1.10.10.60">
    <property type="entry name" value="Homeodomain-like"/>
    <property type="match status" value="1"/>
</dbReference>
<dbReference type="CDD" id="cd00009">
    <property type="entry name" value="AAA"/>
    <property type="match status" value="1"/>
</dbReference>
<dbReference type="InterPro" id="IPR027417">
    <property type="entry name" value="P-loop_NTPase"/>
</dbReference>
<dbReference type="Pfam" id="PF00158">
    <property type="entry name" value="Sigma54_activat"/>
    <property type="match status" value="1"/>
</dbReference>
<dbReference type="InterPro" id="IPR009057">
    <property type="entry name" value="Homeodomain-like_sf"/>
</dbReference>
<dbReference type="RefSeq" id="WP_207862878.1">
    <property type="nucleotide sequence ID" value="NZ_JAFREP010000045.1"/>
</dbReference>
<keyword evidence="5" id="KW-0804">Transcription</keyword>
<dbReference type="PROSITE" id="PS00676">
    <property type="entry name" value="SIGMA54_INTERACT_2"/>
    <property type="match status" value="1"/>
</dbReference>
<comment type="caution">
    <text evidence="9">The sequence shown here is derived from an EMBL/GenBank/DDBJ whole genome shotgun (WGS) entry which is preliminary data.</text>
</comment>
<protein>
    <submittedName>
        <fullName evidence="9">Sigma-54-dependent Fis family transcriptional regulator</fullName>
    </submittedName>
</protein>
<dbReference type="InterPro" id="IPR002078">
    <property type="entry name" value="Sigma_54_int"/>
</dbReference>
<dbReference type="GO" id="GO:0006355">
    <property type="term" value="P:regulation of DNA-templated transcription"/>
    <property type="evidence" value="ECO:0007669"/>
    <property type="project" value="InterPro"/>
</dbReference>
<gene>
    <name evidence="9" type="ORF">J3U88_30860</name>
</gene>
<dbReference type="Gene3D" id="1.10.8.60">
    <property type="match status" value="1"/>
</dbReference>
<name>A0A8J7QC32_9BACT</name>
<dbReference type="InterPro" id="IPR025943">
    <property type="entry name" value="Sigma_54_int_dom_ATP-bd_2"/>
</dbReference>
<reference evidence="9" key="1">
    <citation type="submission" date="2021-03" db="EMBL/GenBank/DDBJ databases">
        <authorList>
            <person name="Wang G."/>
        </authorList>
    </citation>
    <scope>NUCLEOTIDE SEQUENCE</scope>
    <source>
        <strain evidence="9">KCTC 12899</strain>
    </source>
</reference>
<dbReference type="Gene3D" id="3.40.50.2300">
    <property type="match status" value="1"/>
</dbReference>
<keyword evidence="10" id="KW-1185">Reference proteome</keyword>
<dbReference type="SMART" id="SM00448">
    <property type="entry name" value="REC"/>
    <property type="match status" value="1"/>
</dbReference>
<dbReference type="PROSITE" id="PS50110">
    <property type="entry name" value="RESPONSE_REGULATORY"/>
    <property type="match status" value="1"/>
</dbReference>
<evidence type="ECO:0000256" key="3">
    <source>
        <dbReference type="ARBA" id="ARBA00023015"/>
    </source>
</evidence>
<dbReference type="SUPFAM" id="SSF52172">
    <property type="entry name" value="CheY-like"/>
    <property type="match status" value="1"/>
</dbReference>
<keyword evidence="3" id="KW-0805">Transcription regulation</keyword>
<dbReference type="PROSITE" id="PS00688">
    <property type="entry name" value="SIGMA54_INTERACT_3"/>
    <property type="match status" value="1"/>
</dbReference>
<dbReference type="GO" id="GO:0043565">
    <property type="term" value="F:sequence-specific DNA binding"/>
    <property type="evidence" value="ECO:0007669"/>
    <property type="project" value="InterPro"/>
</dbReference>